<dbReference type="EMBL" id="BSUZ01000001">
    <property type="protein sequence ID" value="GMA85404.1"/>
    <property type="molecule type" value="Genomic_DNA"/>
</dbReference>
<evidence type="ECO:0000256" key="1">
    <source>
        <dbReference type="ARBA" id="ARBA00006139"/>
    </source>
</evidence>
<keyword evidence="7 11" id="KW-1133">Transmembrane helix</keyword>
<dbReference type="PRINTS" id="PR00781">
    <property type="entry name" value="LIPOSIGPTASE"/>
</dbReference>
<organism evidence="12 13">
    <name type="scientific">Angustibacter aerolatus</name>
    <dbReference type="NCBI Taxonomy" id="1162965"/>
    <lineage>
        <taxon>Bacteria</taxon>
        <taxon>Bacillati</taxon>
        <taxon>Actinomycetota</taxon>
        <taxon>Actinomycetes</taxon>
        <taxon>Kineosporiales</taxon>
        <taxon>Kineosporiaceae</taxon>
    </lineage>
</organism>
<keyword evidence="13" id="KW-1185">Reference proteome</keyword>
<evidence type="ECO:0000256" key="6">
    <source>
        <dbReference type="ARBA" id="ARBA00022801"/>
    </source>
</evidence>
<keyword evidence="4 11" id="KW-0812">Transmembrane</keyword>
<evidence type="ECO:0000256" key="10">
    <source>
        <dbReference type="SAM" id="MobiDB-lite"/>
    </source>
</evidence>
<dbReference type="PANTHER" id="PTHR33695:SF1">
    <property type="entry name" value="LIPOPROTEIN SIGNAL PEPTIDASE"/>
    <property type="match status" value="1"/>
</dbReference>
<evidence type="ECO:0000256" key="9">
    <source>
        <dbReference type="RuleBase" id="RU004181"/>
    </source>
</evidence>
<keyword evidence="3" id="KW-0645">Protease</keyword>
<evidence type="ECO:0000256" key="4">
    <source>
        <dbReference type="ARBA" id="ARBA00022692"/>
    </source>
</evidence>
<reference evidence="13" key="1">
    <citation type="journal article" date="2019" name="Int. J. Syst. Evol. Microbiol.">
        <title>The Global Catalogue of Microorganisms (GCM) 10K type strain sequencing project: providing services to taxonomists for standard genome sequencing and annotation.</title>
        <authorList>
            <consortium name="The Broad Institute Genomics Platform"/>
            <consortium name="The Broad Institute Genome Sequencing Center for Infectious Disease"/>
            <person name="Wu L."/>
            <person name="Ma J."/>
        </authorList>
    </citation>
    <scope>NUCLEOTIDE SEQUENCE [LARGE SCALE GENOMIC DNA]</scope>
    <source>
        <strain evidence="13">NBRC 108730</strain>
    </source>
</reference>
<evidence type="ECO:0000256" key="11">
    <source>
        <dbReference type="SAM" id="Phobius"/>
    </source>
</evidence>
<dbReference type="Pfam" id="PF01252">
    <property type="entry name" value="Peptidase_A8"/>
    <property type="match status" value="1"/>
</dbReference>
<evidence type="ECO:0000313" key="12">
    <source>
        <dbReference type="EMBL" id="GMA85404.1"/>
    </source>
</evidence>
<keyword evidence="8 11" id="KW-0472">Membrane</keyword>
<keyword evidence="6" id="KW-0378">Hydrolase</keyword>
<name>A0ABQ6JD87_9ACTN</name>
<accession>A0ABQ6JD87</accession>
<feature type="region of interest" description="Disordered" evidence="10">
    <location>
        <begin position="92"/>
        <end position="116"/>
    </location>
</feature>
<evidence type="ECO:0008006" key="14">
    <source>
        <dbReference type="Google" id="ProtNLM"/>
    </source>
</evidence>
<dbReference type="PROSITE" id="PS00855">
    <property type="entry name" value="SPASE_II"/>
    <property type="match status" value="1"/>
</dbReference>
<dbReference type="Proteomes" id="UP001157017">
    <property type="component" value="Unassembled WGS sequence"/>
</dbReference>
<evidence type="ECO:0000256" key="7">
    <source>
        <dbReference type="ARBA" id="ARBA00022989"/>
    </source>
</evidence>
<dbReference type="PANTHER" id="PTHR33695">
    <property type="entry name" value="LIPOPROTEIN SIGNAL PEPTIDASE"/>
    <property type="match status" value="1"/>
</dbReference>
<keyword evidence="5" id="KW-0064">Aspartyl protease</keyword>
<gene>
    <name evidence="12" type="ORF">GCM10025868_06540</name>
</gene>
<protein>
    <recommendedName>
        <fullName evidence="14">Signal peptidase II</fullName>
    </recommendedName>
</protein>
<dbReference type="InterPro" id="IPR001872">
    <property type="entry name" value="Peptidase_A8"/>
</dbReference>
<evidence type="ECO:0000256" key="5">
    <source>
        <dbReference type="ARBA" id="ARBA00022750"/>
    </source>
</evidence>
<evidence type="ECO:0000313" key="13">
    <source>
        <dbReference type="Proteomes" id="UP001157017"/>
    </source>
</evidence>
<feature type="transmembrane region" description="Helical" evidence="11">
    <location>
        <begin position="61"/>
        <end position="86"/>
    </location>
</feature>
<evidence type="ECO:0000256" key="3">
    <source>
        <dbReference type="ARBA" id="ARBA00022670"/>
    </source>
</evidence>
<sequence>MLTVVAAVIVVVVVRSARRLGSRAWAVALGLLLGGALGNLVDRLVRTPGLGRGHVVDFIAYGHLFIGNVADVAIVVAAALMALLSLRGVGLDGRRGDRQAAGSADAAEPEGGAGRG</sequence>
<keyword evidence="2" id="KW-1003">Cell membrane</keyword>
<evidence type="ECO:0000256" key="2">
    <source>
        <dbReference type="ARBA" id="ARBA00022475"/>
    </source>
</evidence>
<feature type="transmembrane region" description="Helical" evidence="11">
    <location>
        <begin position="24"/>
        <end position="41"/>
    </location>
</feature>
<comment type="similarity">
    <text evidence="1 9">Belongs to the peptidase A8 family.</text>
</comment>
<proteinExistence type="inferred from homology"/>
<comment type="caution">
    <text evidence="12">The sequence shown here is derived from an EMBL/GenBank/DDBJ whole genome shotgun (WGS) entry which is preliminary data.</text>
</comment>
<evidence type="ECO:0000256" key="8">
    <source>
        <dbReference type="ARBA" id="ARBA00023136"/>
    </source>
</evidence>